<protein>
    <submittedName>
        <fullName evidence="1">Uncharacterized protein</fullName>
    </submittedName>
</protein>
<dbReference type="Proteomes" id="UP000323560">
    <property type="component" value="Chromosome"/>
</dbReference>
<name>A0AAP9ET47_GLUTH</name>
<dbReference type="AlphaFoldDB" id="A0AAP9ET47"/>
<evidence type="ECO:0000313" key="1">
    <source>
        <dbReference type="EMBL" id="QEH97269.1"/>
    </source>
</evidence>
<evidence type="ECO:0000313" key="2">
    <source>
        <dbReference type="Proteomes" id="UP000323560"/>
    </source>
</evidence>
<organism evidence="1 2">
    <name type="scientific">Gluconobacter thailandicus</name>
    <dbReference type="NCBI Taxonomy" id="257438"/>
    <lineage>
        <taxon>Bacteria</taxon>
        <taxon>Pseudomonadati</taxon>
        <taxon>Pseudomonadota</taxon>
        <taxon>Alphaproteobacteria</taxon>
        <taxon>Acetobacterales</taxon>
        <taxon>Acetobacteraceae</taxon>
        <taxon>Gluconobacter</taxon>
    </lineage>
</organism>
<gene>
    <name evidence="1" type="ORF">FXF46_14190</name>
</gene>
<accession>A0AAP9ET47</accession>
<reference evidence="1 2" key="1">
    <citation type="submission" date="2019-08" db="EMBL/GenBank/DDBJ databases">
        <title>Gluconobacter frateurii HD924 genome.</title>
        <authorList>
            <person name="Liu Y."/>
            <person name="Zhang P."/>
        </authorList>
    </citation>
    <scope>NUCLEOTIDE SEQUENCE [LARGE SCALE GENOMIC DNA]</scope>
    <source>
        <strain evidence="1 2">HD924</strain>
    </source>
</reference>
<dbReference type="KEGG" id="gti:FXF46_14190"/>
<proteinExistence type="predicted"/>
<dbReference type="RefSeq" id="WP_148620926.1">
    <property type="nucleotide sequence ID" value="NZ_CP043043.1"/>
</dbReference>
<dbReference type="EMBL" id="CP043043">
    <property type="protein sequence ID" value="QEH97269.1"/>
    <property type="molecule type" value="Genomic_DNA"/>
</dbReference>
<sequence>MSGTTGNFVSVTLNVLAKQVAPLIAAAQLEGINISGAVIDGVAVSDAILDASKTALDGQKDTASGVAALSADLGLMLNGIEVMGASADGHLLIKVDLPTTDPGISGALWNNGQYVMVSAG</sequence>